<dbReference type="Gene3D" id="3.40.190.10">
    <property type="entry name" value="Periplasmic binding protein-like II"/>
    <property type="match status" value="1"/>
</dbReference>
<keyword evidence="1" id="KW-0732">Signal</keyword>
<dbReference type="AlphaFoldDB" id="A0A2R8A8E4"/>
<protein>
    <recommendedName>
        <fullName evidence="2">ABC-type glycine betaine transport system substrate-binding domain-containing protein</fullName>
    </recommendedName>
</protein>
<organism evidence="3 4">
    <name type="scientific">Pontivivens insulae</name>
    <dbReference type="NCBI Taxonomy" id="1639689"/>
    <lineage>
        <taxon>Bacteria</taxon>
        <taxon>Pseudomonadati</taxon>
        <taxon>Pseudomonadota</taxon>
        <taxon>Alphaproteobacteria</taxon>
        <taxon>Rhodobacterales</taxon>
        <taxon>Paracoccaceae</taxon>
        <taxon>Pontivivens</taxon>
    </lineage>
</organism>
<dbReference type="GO" id="GO:0043190">
    <property type="term" value="C:ATP-binding cassette (ABC) transporter complex"/>
    <property type="evidence" value="ECO:0007669"/>
    <property type="project" value="InterPro"/>
</dbReference>
<proteinExistence type="predicted"/>
<evidence type="ECO:0000256" key="1">
    <source>
        <dbReference type="SAM" id="SignalP"/>
    </source>
</evidence>
<evidence type="ECO:0000259" key="2">
    <source>
        <dbReference type="Pfam" id="PF04069"/>
    </source>
</evidence>
<feature type="domain" description="ABC-type glycine betaine transport system substrate-binding" evidence="2">
    <location>
        <begin position="21"/>
        <end position="302"/>
    </location>
</feature>
<name>A0A2R8A8E4_9RHOB</name>
<dbReference type="OrthoDB" id="9787902at2"/>
<dbReference type="Proteomes" id="UP000244932">
    <property type="component" value="Unassembled WGS sequence"/>
</dbReference>
<keyword evidence="4" id="KW-1185">Reference proteome</keyword>
<evidence type="ECO:0000313" key="3">
    <source>
        <dbReference type="EMBL" id="SPF28415.1"/>
    </source>
</evidence>
<feature type="signal peptide" evidence="1">
    <location>
        <begin position="1"/>
        <end position="19"/>
    </location>
</feature>
<sequence length="319" mass="35214">MLRFATPILIAAAAMPAAAQDIIIGEPNWFSGTVIANVLHDIIEQRTDLEVEIAAGTNPEIFGAIASNSGAYHVHADVWMPGHAQWVEDGRENGAIALATTTYDGRIGMCTPRYTADALGLRTIEDMARSEVIAGLDPDGDGDIPYWVGGEGWQMSAVGQIKLRDYGLRDSYEPVIAGEGDYQEDLYAAFANREHVVFACYEPMSWFAMEYIEYIEEPEFGEDEYTLVLPGDSDNWLEESTIRTAEELSTVQIGYATAIADAHPEIAPFLANFGLTNDDITEFMFMIDMKGMSIELAVQDWIVLNEEKINGWFSGVETL</sequence>
<accession>A0A2R8A8E4</accession>
<feature type="chain" id="PRO_5015334471" description="ABC-type glycine betaine transport system substrate-binding domain-containing protein" evidence="1">
    <location>
        <begin position="20"/>
        <end position="319"/>
    </location>
</feature>
<gene>
    <name evidence="3" type="ORF">POI8812_00714</name>
</gene>
<dbReference type="Gene3D" id="3.40.190.100">
    <property type="entry name" value="Glycine betaine-binding periplasmic protein, domain 2"/>
    <property type="match status" value="1"/>
</dbReference>
<reference evidence="3 4" key="1">
    <citation type="submission" date="2018-03" db="EMBL/GenBank/DDBJ databases">
        <authorList>
            <person name="Keele B.F."/>
        </authorList>
    </citation>
    <scope>NUCLEOTIDE SEQUENCE [LARGE SCALE GENOMIC DNA]</scope>
    <source>
        <strain evidence="3 4">CeCT 8812</strain>
    </source>
</reference>
<dbReference type="Pfam" id="PF04069">
    <property type="entry name" value="OpuAC"/>
    <property type="match status" value="1"/>
</dbReference>
<dbReference type="EMBL" id="OMKW01000001">
    <property type="protein sequence ID" value="SPF28415.1"/>
    <property type="molecule type" value="Genomic_DNA"/>
</dbReference>
<evidence type="ECO:0000313" key="4">
    <source>
        <dbReference type="Proteomes" id="UP000244932"/>
    </source>
</evidence>
<dbReference type="RefSeq" id="WP_108781123.1">
    <property type="nucleotide sequence ID" value="NZ_OMKW01000001.1"/>
</dbReference>
<dbReference type="GO" id="GO:0022857">
    <property type="term" value="F:transmembrane transporter activity"/>
    <property type="evidence" value="ECO:0007669"/>
    <property type="project" value="InterPro"/>
</dbReference>
<dbReference type="InterPro" id="IPR007210">
    <property type="entry name" value="ABC_Gly_betaine_transp_sub-bd"/>
</dbReference>
<dbReference type="SUPFAM" id="SSF53850">
    <property type="entry name" value="Periplasmic binding protein-like II"/>
    <property type="match status" value="1"/>
</dbReference>